<reference evidence="1" key="1">
    <citation type="journal article" date="2015" name="Nature">
        <title>Complex archaea that bridge the gap between prokaryotes and eukaryotes.</title>
        <authorList>
            <person name="Spang A."/>
            <person name="Saw J.H."/>
            <person name="Jorgensen S.L."/>
            <person name="Zaremba-Niedzwiedzka K."/>
            <person name="Martijn J."/>
            <person name="Lind A.E."/>
            <person name="van Eijk R."/>
            <person name="Schleper C."/>
            <person name="Guy L."/>
            <person name="Ettema T.J."/>
        </authorList>
    </citation>
    <scope>NUCLEOTIDE SEQUENCE</scope>
</reference>
<accession>A0A0F8Z9J8</accession>
<feature type="non-terminal residue" evidence="1">
    <location>
        <position position="1"/>
    </location>
</feature>
<dbReference type="SUPFAM" id="SSF56784">
    <property type="entry name" value="HAD-like"/>
    <property type="match status" value="1"/>
</dbReference>
<proteinExistence type="predicted"/>
<comment type="caution">
    <text evidence="1">The sequence shown here is derived from an EMBL/GenBank/DDBJ whole genome shotgun (WGS) entry which is preliminary data.</text>
</comment>
<dbReference type="EMBL" id="LAZR01049098">
    <property type="protein sequence ID" value="KKK90452.1"/>
    <property type="molecule type" value="Genomic_DNA"/>
</dbReference>
<gene>
    <name evidence="1" type="ORF">LCGC14_2722870</name>
</gene>
<protein>
    <recommendedName>
        <fullName evidence="2">LNS2/PITP domain-containing protein</fullName>
    </recommendedName>
</protein>
<name>A0A0F8Z9J8_9ZZZZ</name>
<organism evidence="1">
    <name type="scientific">marine sediment metagenome</name>
    <dbReference type="NCBI Taxonomy" id="412755"/>
    <lineage>
        <taxon>unclassified sequences</taxon>
        <taxon>metagenomes</taxon>
        <taxon>ecological metagenomes</taxon>
    </lineage>
</organism>
<evidence type="ECO:0008006" key="2">
    <source>
        <dbReference type="Google" id="ProtNLM"/>
    </source>
</evidence>
<dbReference type="AlphaFoldDB" id="A0A0F8Z9J8"/>
<evidence type="ECO:0000313" key="1">
    <source>
        <dbReference type="EMBL" id="KKK90452.1"/>
    </source>
</evidence>
<dbReference type="InterPro" id="IPR036412">
    <property type="entry name" value="HAD-like_sf"/>
</dbReference>
<sequence>PSGSTNGIGVWTVGAGVTRARQSPVIKKWLLTLALLLAVTDLDGTLTRGDTLFNAVPFPGVQEGLAEFDEVLYLSCKVWVARAPQTWWLEFHEFPEGESYAIGTITNWWNTGGGCLDYKPKCEFLKAYPTKFTHGFSEDEQSLKAYECAGIPNIIKVVHPPKEKLL</sequence>